<gene>
    <name evidence="2" type="ORF">SAMN04488541_103146</name>
</gene>
<feature type="transmembrane region" description="Helical" evidence="1">
    <location>
        <begin position="21"/>
        <end position="39"/>
    </location>
</feature>
<dbReference type="AlphaFoldDB" id="A0A1I2IE56"/>
<dbReference type="RefSeq" id="WP_091548503.1">
    <property type="nucleotide sequence ID" value="NZ_FONY01000031.1"/>
</dbReference>
<dbReference type="EMBL" id="FONY01000031">
    <property type="protein sequence ID" value="SFF40504.1"/>
    <property type="molecule type" value="Genomic_DNA"/>
</dbReference>
<evidence type="ECO:0008006" key="4">
    <source>
        <dbReference type="Google" id="ProtNLM"/>
    </source>
</evidence>
<sequence>MLPSSFKAVENTHAWAKIKKFGFYFLFSYYFLYAFPQVFDGIIPFVDGILGHYYSAQDSFVSFVGEAIFKLGYHEPNYNSGSGDQVFFYIRQVVFLLLALLSALIWFLIAKKYSSHNKLYEILRIYLRYFLGAILLSYGFAKVFPSQMPPLTPIQLTQPYGHFSPMGIAWAFMGSSPAFQVFTGVLEVLSGLLLLFRKTTTLGALLAVIVLMGVVVFNFCYDIPVKINSTNYLFIAVFLLLNARKSLVNLFFFHQETKPETSIELFMGKKQRITAIVFKYSYIAYLLFVFTTDAYSFYFDEVKQRSQHPLYGVYDVGIFIRNNDTIPMLKGDTSVWNKIVLSYPKVLSVRDMKDSLQRFPIIDFDSAKYAVKFLTNPSDTTHISTLYYHKSQGGQMELIGNVGRDSVFIKAYLIEQEKYLILNRGFHWISEKPFNK</sequence>
<evidence type="ECO:0000256" key="1">
    <source>
        <dbReference type="SAM" id="Phobius"/>
    </source>
</evidence>
<feature type="transmembrane region" description="Helical" evidence="1">
    <location>
        <begin position="273"/>
        <end position="298"/>
    </location>
</feature>
<dbReference type="OrthoDB" id="102112at2"/>
<proteinExistence type="predicted"/>
<protein>
    <recommendedName>
        <fullName evidence="4">DoxX protein</fullName>
    </recommendedName>
</protein>
<feature type="transmembrane region" description="Helical" evidence="1">
    <location>
        <begin position="233"/>
        <end position="252"/>
    </location>
</feature>
<evidence type="ECO:0000313" key="2">
    <source>
        <dbReference type="EMBL" id="SFF40504.1"/>
    </source>
</evidence>
<feature type="transmembrane region" description="Helical" evidence="1">
    <location>
        <begin position="168"/>
        <end position="195"/>
    </location>
</feature>
<accession>A0A1I2IE56</accession>
<feature type="transmembrane region" description="Helical" evidence="1">
    <location>
        <begin position="202"/>
        <end position="221"/>
    </location>
</feature>
<keyword evidence="3" id="KW-1185">Reference proteome</keyword>
<feature type="transmembrane region" description="Helical" evidence="1">
    <location>
        <begin position="129"/>
        <end position="148"/>
    </location>
</feature>
<name>A0A1I2IE56_9BACT</name>
<keyword evidence="1" id="KW-0812">Transmembrane</keyword>
<evidence type="ECO:0000313" key="3">
    <source>
        <dbReference type="Proteomes" id="UP000199513"/>
    </source>
</evidence>
<keyword evidence="1" id="KW-1133">Transmembrane helix</keyword>
<reference evidence="2 3" key="1">
    <citation type="submission" date="2016-10" db="EMBL/GenBank/DDBJ databases">
        <authorList>
            <person name="de Groot N.N."/>
        </authorList>
    </citation>
    <scope>NUCLEOTIDE SEQUENCE [LARGE SCALE GENOMIC DNA]</scope>
    <source>
        <strain>GEY</strain>
        <strain evidence="3">DSM 9560</strain>
    </source>
</reference>
<feature type="transmembrane region" description="Helical" evidence="1">
    <location>
        <begin position="86"/>
        <end position="109"/>
    </location>
</feature>
<dbReference type="STRING" id="1003.SAMN04488541_103146"/>
<keyword evidence="1" id="KW-0472">Membrane</keyword>
<organism evidence="2 3">
    <name type="scientific">Thermoflexibacter ruber</name>
    <dbReference type="NCBI Taxonomy" id="1003"/>
    <lineage>
        <taxon>Bacteria</taxon>
        <taxon>Pseudomonadati</taxon>
        <taxon>Bacteroidota</taxon>
        <taxon>Cytophagia</taxon>
        <taxon>Cytophagales</taxon>
        <taxon>Thermoflexibacteraceae</taxon>
        <taxon>Thermoflexibacter</taxon>
    </lineage>
</organism>
<dbReference type="Proteomes" id="UP000199513">
    <property type="component" value="Unassembled WGS sequence"/>
</dbReference>